<dbReference type="GO" id="GO:0020037">
    <property type="term" value="F:heme binding"/>
    <property type="evidence" value="ECO:0007669"/>
    <property type="project" value="InterPro"/>
</dbReference>
<gene>
    <name evidence="14" type="ORF">SAMN05421812_101397</name>
</gene>
<dbReference type="GO" id="GO:0006952">
    <property type="term" value="P:defense response"/>
    <property type="evidence" value="ECO:0007669"/>
    <property type="project" value="UniProtKB-KW"/>
</dbReference>
<evidence type="ECO:0000256" key="3">
    <source>
        <dbReference type="ARBA" id="ARBA00022559"/>
    </source>
</evidence>
<dbReference type="GO" id="GO:0006633">
    <property type="term" value="P:fatty acid biosynthetic process"/>
    <property type="evidence" value="ECO:0007669"/>
    <property type="project" value="UniProtKB-KW"/>
</dbReference>
<dbReference type="InterPro" id="IPR034815">
    <property type="entry name" value="A_dioxygenase"/>
</dbReference>
<dbReference type="Pfam" id="PF03098">
    <property type="entry name" value="An_peroxidase"/>
    <property type="match status" value="1"/>
</dbReference>
<dbReference type="GO" id="GO:0006979">
    <property type="term" value="P:response to oxidative stress"/>
    <property type="evidence" value="ECO:0007669"/>
    <property type="project" value="InterPro"/>
</dbReference>
<evidence type="ECO:0000256" key="8">
    <source>
        <dbReference type="ARBA" id="ARBA00022832"/>
    </source>
</evidence>
<evidence type="ECO:0000256" key="11">
    <source>
        <dbReference type="ARBA" id="ARBA00023004"/>
    </source>
</evidence>
<organism evidence="14 15">
    <name type="scientific">Asanoa hainanensis</name>
    <dbReference type="NCBI Taxonomy" id="560556"/>
    <lineage>
        <taxon>Bacteria</taxon>
        <taxon>Bacillati</taxon>
        <taxon>Actinomycetota</taxon>
        <taxon>Actinomycetes</taxon>
        <taxon>Micromonosporales</taxon>
        <taxon>Micromonosporaceae</taxon>
        <taxon>Asanoa</taxon>
    </lineage>
</organism>
<dbReference type="SUPFAM" id="SSF48113">
    <property type="entry name" value="Heme-dependent peroxidases"/>
    <property type="match status" value="1"/>
</dbReference>
<dbReference type="InterPro" id="IPR010255">
    <property type="entry name" value="Haem_peroxidase_sf"/>
</dbReference>
<evidence type="ECO:0000313" key="15">
    <source>
        <dbReference type="Proteomes" id="UP000198362"/>
    </source>
</evidence>
<dbReference type="Proteomes" id="UP000198362">
    <property type="component" value="Unassembled WGS sequence"/>
</dbReference>
<evidence type="ECO:0000256" key="13">
    <source>
        <dbReference type="ARBA" id="ARBA00023160"/>
    </source>
</evidence>
<proteinExistence type="predicted"/>
<dbReference type="PRINTS" id="PR00457">
    <property type="entry name" value="ANPEROXIDASE"/>
</dbReference>
<keyword evidence="13" id="KW-0275">Fatty acid biosynthesis</keyword>
<evidence type="ECO:0000256" key="12">
    <source>
        <dbReference type="ARBA" id="ARBA00023098"/>
    </source>
</evidence>
<keyword evidence="5" id="KW-0479">Metal-binding</keyword>
<evidence type="ECO:0000256" key="5">
    <source>
        <dbReference type="ARBA" id="ARBA00022723"/>
    </source>
</evidence>
<dbReference type="GO" id="GO:0016702">
    <property type="term" value="F:oxidoreductase activity, acting on single donors with incorporation of molecular oxygen, incorporation of two atoms of oxygen"/>
    <property type="evidence" value="ECO:0007669"/>
    <property type="project" value="TreeGrafter"/>
</dbReference>
<keyword evidence="3 14" id="KW-0575">Peroxidase</keyword>
<keyword evidence="15" id="KW-1185">Reference proteome</keyword>
<keyword evidence="9" id="KW-0223">Dioxygenase</keyword>
<dbReference type="CDD" id="cd09818">
    <property type="entry name" value="PIOX_like"/>
    <property type="match status" value="1"/>
</dbReference>
<dbReference type="GO" id="GO:0046872">
    <property type="term" value="F:metal ion binding"/>
    <property type="evidence" value="ECO:0007669"/>
    <property type="project" value="UniProtKB-KW"/>
</dbReference>
<evidence type="ECO:0000256" key="6">
    <source>
        <dbReference type="ARBA" id="ARBA00022767"/>
    </source>
</evidence>
<dbReference type="InterPro" id="IPR050783">
    <property type="entry name" value="Oxylipin_biosynth_metab"/>
</dbReference>
<evidence type="ECO:0000256" key="10">
    <source>
        <dbReference type="ARBA" id="ARBA00023002"/>
    </source>
</evidence>
<dbReference type="InterPro" id="IPR037120">
    <property type="entry name" value="Haem_peroxidase_sf_animal"/>
</dbReference>
<dbReference type="AlphaFoldDB" id="A0A239GGE2"/>
<dbReference type="InterPro" id="IPR019791">
    <property type="entry name" value="Haem_peroxidase_animal"/>
</dbReference>
<dbReference type="EMBL" id="FZPH01000001">
    <property type="protein sequence ID" value="SNS68376.1"/>
    <property type="molecule type" value="Genomic_DNA"/>
</dbReference>
<accession>A0A239GGE2</accession>
<keyword evidence="8" id="KW-0276">Fatty acid metabolism</keyword>
<evidence type="ECO:0000313" key="14">
    <source>
        <dbReference type="EMBL" id="SNS68376.1"/>
    </source>
</evidence>
<dbReference type="PANTHER" id="PTHR11903">
    <property type="entry name" value="PROSTAGLANDIN G/H SYNTHASE"/>
    <property type="match status" value="1"/>
</dbReference>
<sequence length="602" mass="67097">MDGHVRIGSLYGSRDSVTRVDATSLWRMGWFSRAYGRFTGWVDRLVGWQRLPRPLGLAVLVGLRDTLRRSNLHDAGGTPTAAPFVAAWTTQRTADGSWNDLDQPAMGMAGARFGRNIPLRSVLTGDAREVLTPNPRTVSRALLTRRSFKPAPSLNVLAASWIQFMVRDWFTHGHGPAADAWSIPLAPDDPWPGGSLTIPRVAGTDNLHTHWWDGSVLYGNSVAEQRAARTGSEGKLRVGAVRPVLADGGRDPSQEPGFWLGLVMLHDLFAREHNAICDRLRSDHPSWGDEELFQRARLVLAALLAKIHTVEWTPAMISHPTTVTAMRANWWGLAGERVRRGFGRISANEAISGIIGSATNHFGVPFTLTEEFVAVYRMHPLIPDDYEVRAAFDDALIRRWNLRELSGPAALKVAAGSRMADLFYSFGIAHPGALVLDNFPRLLQEFERPDGRLVDLAATDLLRIRELGVPRYNEFRRLMHLRPATSFSSLTGDPLVAARLRTVYGDDIESLDLMVGMFAERPPRGFAFSDTAFRVFVLIASRRLNSDRFFTRDYTPAVYTQAGLDWVADNTMVSVLLRHHPELRPALREVANGFAPWHRVGR</sequence>
<keyword evidence="10" id="KW-0560">Oxidoreductase</keyword>
<name>A0A239GGE2_9ACTN</name>
<evidence type="ECO:0000256" key="7">
    <source>
        <dbReference type="ARBA" id="ARBA00022821"/>
    </source>
</evidence>
<dbReference type="GO" id="GO:0004601">
    <property type="term" value="F:peroxidase activity"/>
    <property type="evidence" value="ECO:0007669"/>
    <property type="project" value="UniProtKB-KW"/>
</dbReference>
<dbReference type="Gene3D" id="1.10.640.10">
    <property type="entry name" value="Haem peroxidase domain superfamily, animal type"/>
    <property type="match status" value="1"/>
</dbReference>
<dbReference type="GO" id="GO:0031408">
    <property type="term" value="P:oxylipin biosynthetic process"/>
    <property type="evidence" value="ECO:0007669"/>
    <property type="project" value="UniProtKB-KW"/>
</dbReference>
<evidence type="ECO:0000256" key="1">
    <source>
        <dbReference type="ARBA" id="ARBA00001913"/>
    </source>
</evidence>
<dbReference type="PROSITE" id="PS50292">
    <property type="entry name" value="PEROXIDASE_3"/>
    <property type="match status" value="1"/>
</dbReference>
<keyword evidence="7" id="KW-0611">Plant defense</keyword>
<keyword evidence="6" id="KW-0925">Oxylipin biosynthesis</keyword>
<evidence type="ECO:0000256" key="9">
    <source>
        <dbReference type="ARBA" id="ARBA00022964"/>
    </source>
</evidence>
<dbReference type="PANTHER" id="PTHR11903:SF11">
    <property type="entry name" value="ALPHA-DIOXYGENASE 1"/>
    <property type="match status" value="1"/>
</dbReference>
<keyword evidence="2" id="KW-0444">Lipid biosynthesis</keyword>
<evidence type="ECO:0000256" key="2">
    <source>
        <dbReference type="ARBA" id="ARBA00022516"/>
    </source>
</evidence>
<keyword evidence="11" id="KW-0408">Iron</keyword>
<keyword evidence="12" id="KW-0443">Lipid metabolism</keyword>
<protein>
    <submittedName>
        <fullName evidence="14">Animal haem peroxidase</fullName>
    </submittedName>
</protein>
<reference evidence="14 15" key="1">
    <citation type="submission" date="2017-06" db="EMBL/GenBank/DDBJ databases">
        <authorList>
            <person name="Kim H.J."/>
            <person name="Triplett B.A."/>
        </authorList>
    </citation>
    <scope>NUCLEOTIDE SEQUENCE [LARGE SCALE GENOMIC DNA]</scope>
    <source>
        <strain evidence="14 15">CGMCC 4.5593</strain>
    </source>
</reference>
<evidence type="ECO:0000256" key="4">
    <source>
        <dbReference type="ARBA" id="ARBA00022617"/>
    </source>
</evidence>
<comment type="cofactor">
    <cofactor evidence="1">
        <name>Ca(2+)</name>
        <dbReference type="ChEBI" id="CHEBI:29108"/>
    </cofactor>
</comment>
<keyword evidence="4" id="KW-0349">Heme</keyword>